<dbReference type="Proteomes" id="UP001606210">
    <property type="component" value="Unassembled WGS sequence"/>
</dbReference>
<organism evidence="1 2">
    <name type="scientific">Pelomonas parva</name>
    <dbReference type="NCBI Taxonomy" id="3299032"/>
    <lineage>
        <taxon>Bacteria</taxon>
        <taxon>Pseudomonadati</taxon>
        <taxon>Pseudomonadota</taxon>
        <taxon>Betaproteobacteria</taxon>
        <taxon>Burkholderiales</taxon>
        <taxon>Sphaerotilaceae</taxon>
        <taxon>Roseateles</taxon>
    </lineage>
</organism>
<comment type="caution">
    <text evidence="1">The sequence shown here is derived from an EMBL/GenBank/DDBJ whole genome shotgun (WGS) entry which is preliminary data.</text>
</comment>
<proteinExistence type="predicted"/>
<reference evidence="1 2" key="1">
    <citation type="submission" date="2024-08" db="EMBL/GenBank/DDBJ databases">
        <authorList>
            <person name="Lu H."/>
        </authorList>
    </citation>
    <scope>NUCLEOTIDE SEQUENCE [LARGE SCALE GENOMIC DNA]</scope>
    <source>
        <strain evidence="1 2">LYH14W</strain>
    </source>
</reference>
<dbReference type="EMBL" id="JBIGHV010000009">
    <property type="protein sequence ID" value="MFG6432624.1"/>
    <property type="molecule type" value="Genomic_DNA"/>
</dbReference>
<protein>
    <submittedName>
        <fullName evidence="1">Uncharacterized protein</fullName>
    </submittedName>
</protein>
<sequence length="46" mass="4787">MKAQAGRAGRKWPTAIQAASLPLTRPALPLAHRPRLPGAARASMAA</sequence>
<gene>
    <name evidence="1" type="ORF">ACG00Y_22090</name>
</gene>
<dbReference type="RefSeq" id="WP_394482654.1">
    <property type="nucleotide sequence ID" value="NZ_JBIGHV010000009.1"/>
</dbReference>
<evidence type="ECO:0000313" key="1">
    <source>
        <dbReference type="EMBL" id="MFG6432624.1"/>
    </source>
</evidence>
<keyword evidence="2" id="KW-1185">Reference proteome</keyword>
<evidence type="ECO:0000313" key="2">
    <source>
        <dbReference type="Proteomes" id="UP001606210"/>
    </source>
</evidence>
<accession>A0ABW7F940</accession>
<name>A0ABW7F940_9BURK</name>